<organism evidence="1 2">
    <name type="scientific">Caerostris darwini</name>
    <dbReference type="NCBI Taxonomy" id="1538125"/>
    <lineage>
        <taxon>Eukaryota</taxon>
        <taxon>Metazoa</taxon>
        <taxon>Ecdysozoa</taxon>
        <taxon>Arthropoda</taxon>
        <taxon>Chelicerata</taxon>
        <taxon>Arachnida</taxon>
        <taxon>Araneae</taxon>
        <taxon>Araneomorphae</taxon>
        <taxon>Entelegynae</taxon>
        <taxon>Araneoidea</taxon>
        <taxon>Araneidae</taxon>
        <taxon>Caerostris</taxon>
    </lineage>
</organism>
<sequence>MDAAVQSPFDFAPLDSVNMQRCSSSGNMIRTLLSSPFWTLRDQLNSRVKLEAVGGCKTFCSNIALGYPHWSSPKLAQVFGVRGPPTFEMGEITLLAFWDGGVIRKRFHRGSTESFIVFPTEKGGVSLVESLDQSAFRSSFYPRIERKIRRE</sequence>
<protein>
    <submittedName>
        <fullName evidence="1">Uncharacterized protein</fullName>
    </submittedName>
</protein>
<gene>
    <name evidence="1" type="ORF">CDAR_573771</name>
</gene>
<comment type="caution">
    <text evidence="1">The sequence shown here is derived from an EMBL/GenBank/DDBJ whole genome shotgun (WGS) entry which is preliminary data.</text>
</comment>
<reference evidence="1 2" key="1">
    <citation type="submission" date="2021-06" db="EMBL/GenBank/DDBJ databases">
        <title>Caerostris darwini draft genome.</title>
        <authorList>
            <person name="Kono N."/>
            <person name="Arakawa K."/>
        </authorList>
    </citation>
    <scope>NUCLEOTIDE SEQUENCE [LARGE SCALE GENOMIC DNA]</scope>
</reference>
<keyword evidence="2" id="KW-1185">Reference proteome</keyword>
<evidence type="ECO:0000313" key="1">
    <source>
        <dbReference type="EMBL" id="GIX70029.1"/>
    </source>
</evidence>
<dbReference type="AlphaFoldDB" id="A0AAV4MCA4"/>
<proteinExistence type="predicted"/>
<dbReference type="Proteomes" id="UP001054837">
    <property type="component" value="Unassembled WGS sequence"/>
</dbReference>
<evidence type="ECO:0000313" key="2">
    <source>
        <dbReference type="Proteomes" id="UP001054837"/>
    </source>
</evidence>
<dbReference type="EMBL" id="BPLQ01000329">
    <property type="protein sequence ID" value="GIX70029.1"/>
    <property type="molecule type" value="Genomic_DNA"/>
</dbReference>
<name>A0AAV4MCA4_9ARAC</name>
<accession>A0AAV4MCA4</accession>